<dbReference type="InterPro" id="IPR009060">
    <property type="entry name" value="UBA-like_sf"/>
</dbReference>
<dbReference type="PANTHER" id="PTHR10662:SF22">
    <property type="entry name" value="NUCLEAR RNA EXPORT FACTOR 1"/>
    <property type="match status" value="1"/>
</dbReference>
<dbReference type="Pfam" id="PF03943">
    <property type="entry name" value="TAP_C"/>
    <property type="match status" value="1"/>
</dbReference>
<dbReference type="PROSITE" id="PS50177">
    <property type="entry name" value="NTF2_DOMAIN"/>
    <property type="match status" value="1"/>
</dbReference>
<proteinExistence type="inferred from homology"/>
<comment type="function">
    <text evidence="9">Involved in the export of mRNA from the nucleus to the cytoplasm.</text>
</comment>
<keyword evidence="4" id="KW-0963">Cytoplasm</keyword>
<dbReference type="GO" id="GO:0003723">
    <property type="term" value="F:RNA binding"/>
    <property type="evidence" value="ECO:0007669"/>
    <property type="project" value="TreeGrafter"/>
</dbReference>
<dbReference type="InterPro" id="IPR030217">
    <property type="entry name" value="NXF_fam"/>
</dbReference>
<dbReference type="Pfam" id="PF22602">
    <property type="entry name" value="NXF_NTF2"/>
    <property type="match status" value="1"/>
</dbReference>
<evidence type="ECO:0000256" key="3">
    <source>
        <dbReference type="ARBA" id="ARBA00022448"/>
    </source>
</evidence>
<evidence type="ECO:0000256" key="9">
    <source>
        <dbReference type="ARBA" id="ARBA00055253"/>
    </source>
</evidence>
<reference evidence="14 15" key="1">
    <citation type="submission" date="2020-03" db="EMBL/GenBank/DDBJ databases">
        <title>Draft Genome Sequence of Cudoniella acicularis.</title>
        <authorList>
            <person name="Buettner E."/>
            <person name="Kellner H."/>
        </authorList>
    </citation>
    <scope>NUCLEOTIDE SEQUENCE [LARGE SCALE GENOMIC DNA]</scope>
    <source>
        <strain evidence="14 15">DSM 108380</strain>
    </source>
</reference>
<dbReference type="SUPFAM" id="SSF46934">
    <property type="entry name" value="UBA-like"/>
    <property type="match status" value="1"/>
</dbReference>
<feature type="compositionally biased region" description="Basic and acidic residues" evidence="11">
    <location>
        <begin position="207"/>
        <end position="222"/>
    </location>
</feature>
<evidence type="ECO:0000256" key="4">
    <source>
        <dbReference type="ARBA" id="ARBA00022490"/>
    </source>
</evidence>
<dbReference type="SMART" id="SM00804">
    <property type="entry name" value="TAP_C"/>
    <property type="match status" value="1"/>
</dbReference>
<feature type="domain" description="TAP-C" evidence="13">
    <location>
        <begin position="605"/>
        <end position="658"/>
    </location>
</feature>
<accession>A0A8H4RVT4</accession>
<dbReference type="InterPro" id="IPR032710">
    <property type="entry name" value="NTF2-like_dom_sf"/>
</dbReference>
<evidence type="ECO:0000259" key="12">
    <source>
        <dbReference type="PROSITE" id="PS50177"/>
    </source>
</evidence>
<evidence type="ECO:0000256" key="6">
    <source>
        <dbReference type="ARBA" id="ARBA00022737"/>
    </source>
</evidence>
<protein>
    <recommendedName>
        <fullName evidence="10">mRNA export factor MEX67</fullName>
    </recommendedName>
</protein>
<comment type="subcellular location">
    <subcellularLocation>
        <location evidence="1">Nucleus</location>
    </subcellularLocation>
</comment>
<comment type="similarity">
    <text evidence="2">Belongs to the NXF family.</text>
</comment>
<dbReference type="InterPro" id="IPR018222">
    <property type="entry name" value="Nuclear_transport_factor_2_euk"/>
</dbReference>
<dbReference type="FunFam" id="3.80.10.10:FF:000296">
    <property type="entry name" value="mRNA export factor MEX67"/>
    <property type="match status" value="1"/>
</dbReference>
<evidence type="ECO:0000259" key="13">
    <source>
        <dbReference type="PROSITE" id="PS51281"/>
    </source>
</evidence>
<evidence type="ECO:0000256" key="11">
    <source>
        <dbReference type="SAM" id="MobiDB-lite"/>
    </source>
</evidence>
<evidence type="ECO:0000256" key="10">
    <source>
        <dbReference type="ARBA" id="ARBA00069694"/>
    </source>
</evidence>
<evidence type="ECO:0000313" key="15">
    <source>
        <dbReference type="Proteomes" id="UP000566819"/>
    </source>
</evidence>
<keyword evidence="5" id="KW-0433">Leucine-rich repeat</keyword>
<dbReference type="Gene3D" id="3.80.10.10">
    <property type="entry name" value="Ribonuclease Inhibitor"/>
    <property type="match status" value="1"/>
</dbReference>
<dbReference type="Gene3D" id="3.10.450.50">
    <property type="match status" value="1"/>
</dbReference>
<dbReference type="SUPFAM" id="SSF52058">
    <property type="entry name" value="L domain-like"/>
    <property type="match status" value="1"/>
</dbReference>
<feature type="region of interest" description="Disordered" evidence="11">
    <location>
        <begin position="1"/>
        <end position="88"/>
    </location>
</feature>
<feature type="region of interest" description="Disordered" evidence="11">
    <location>
        <begin position="200"/>
        <end position="222"/>
    </location>
</feature>
<dbReference type="Proteomes" id="UP000566819">
    <property type="component" value="Unassembled WGS sequence"/>
</dbReference>
<dbReference type="PANTHER" id="PTHR10662">
    <property type="entry name" value="NUCLEAR RNA EXPORT FACTOR"/>
    <property type="match status" value="1"/>
</dbReference>
<organism evidence="14 15">
    <name type="scientific">Cudoniella acicularis</name>
    <dbReference type="NCBI Taxonomy" id="354080"/>
    <lineage>
        <taxon>Eukaryota</taxon>
        <taxon>Fungi</taxon>
        <taxon>Dikarya</taxon>
        <taxon>Ascomycota</taxon>
        <taxon>Pezizomycotina</taxon>
        <taxon>Leotiomycetes</taxon>
        <taxon>Helotiales</taxon>
        <taxon>Tricladiaceae</taxon>
        <taxon>Cudoniella</taxon>
    </lineage>
</organism>
<dbReference type="SUPFAM" id="SSF54427">
    <property type="entry name" value="NTF2-like"/>
    <property type="match status" value="1"/>
</dbReference>
<gene>
    <name evidence="14" type="ORF">G7Y89_g1743</name>
</gene>
<dbReference type="GO" id="GO:0005634">
    <property type="term" value="C:nucleus"/>
    <property type="evidence" value="ECO:0007669"/>
    <property type="project" value="UniProtKB-SubCell"/>
</dbReference>
<keyword evidence="3" id="KW-0813">Transport</keyword>
<evidence type="ECO:0000256" key="7">
    <source>
        <dbReference type="ARBA" id="ARBA00022816"/>
    </source>
</evidence>
<dbReference type="FunFam" id="3.10.450.50:FF:000013">
    <property type="entry name" value="mRNA export factor mex67"/>
    <property type="match status" value="1"/>
</dbReference>
<comment type="caution">
    <text evidence="14">The sequence shown here is derived from an EMBL/GenBank/DDBJ whole genome shotgun (WGS) entry which is preliminary data.</text>
</comment>
<evidence type="ECO:0000256" key="8">
    <source>
        <dbReference type="ARBA" id="ARBA00023242"/>
    </source>
</evidence>
<evidence type="ECO:0000313" key="14">
    <source>
        <dbReference type="EMBL" id="KAF4636361.1"/>
    </source>
</evidence>
<dbReference type="PROSITE" id="PS51450">
    <property type="entry name" value="LRR"/>
    <property type="match status" value="1"/>
</dbReference>
<dbReference type="OrthoDB" id="25872at2759"/>
<dbReference type="InterPro" id="IPR005637">
    <property type="entry name" value="TAP_C_dom"/>
</dbReference>
<dbReference type="InterPro" id="IPR032675">
    <property type="entry name" value="LRR_dom_sf"/>
</dbReference>
<dbReference type="CDD" id="cd14342">
    <property type="entry name" value="UBA_TAP-C"/>
    <property type="match status" value="1"/>
</dbReference>
<dbReference type="InterPro" id="IPR001611">
    <property type="entry name" value="Leu-rich_rpt"/>
</dbReference>
<evidence type="ECO:0000256" key="1">
    <source>
        <dbReference type="ARBA" id="ARBA00004123"/>
    </source>
</evidence>
<feature type="domain" description="NTF2" evidence="12">
    <location>
        <begin position="406"/>
        <end position="578"/>
    </location>
</feature>
<keyword evidence="15" id="KW-1185">Reference proteome</keyword>
<evidence type="ECO:0000256" key="2">
    <source>
        <dbReference type="ARBA" id="ARBA00009285"/>
    </source>
</evidence>
<keyword evidence="7" id="KW-0509">mRNA transport</keyword>
<name>A0A8H4RVT4_9HELO</name>
<dbReference type="Gene3D" id="1.10.8.10">
    <property type="entry name" value="DNA helicase RuvA subunit, C-terminal domain"/>
    <property type="match status" value="1"/>
</dbReference>
<dbReference type="PROSITE" id="PS51281">
    <property type="entry name" value="TAP_C"/>
    <property type="match status" value="1"/>
</dbReference>
<dbReference type="InterPro" id="IPR002075">
    <property type="entry name" value="NTF2_dom"/>
</dbReference>
<evidence type="ECO:0000256" key="5">
    <source>
        <dbReference type="ARBA" id="ARBA00022614"/>
    </source>
</evidence>
<sequence>MLERASPAPRGPRNSSPSIRGGGRGGIQKRRGGAGPVRVDKDGDLVMDPTTAGEKRRSGRGQIEGNAPSRGSGRGRGGPSRNASAGVLKAQQAIMRGIGAKQANVLESRITAPGSQLQVDGLNESKAASNPDGGLESLLAFLERKASALDSKSNRAIKIKKSLKKGDSVIITANPEDIAAIQKLDSFSFAGSVLRIQAYETQSPPTKGDKKDEPSPSAQETKERLKAVLASRYDGNLKLLNLSALAQDTGLREMGVFDGTTTTSKIFPALMVVCDSLFKNRQEKRDAIVSVTLADNDLADVADVTALAQTFPDLKNLDLSRNKIAQLSSLDAWGQKMKNLTTLLLTNNPIETQLATLKTDIMKRYPFLEYLNGVQVRTPEEVAAAIEIAKCPIPLAAPDFRDVGQVGENFIRQFIVLYDSNRPQLLATFYDAQSVHSISLSLTGPRDSKGPIPSWAPYIKHSRNLTRVTNLPTQMSRIHRGSQAIQLVWSTLPATRHPDIQTQADKYIIECNPLPGLVDPSGQSPRGVDGLIVTMHGEFEEQNDSTDQALRSFSRTFVLGPGGPGGPPIRVVSDMMTLRPWGTLALPRTLENTQPAANAINPEQQLQEALAIELGRLTGMTANYAAMCLTETRWDLEKALVVFNANKDKLPPDAFMAGANR</sequence>
<keyword evidence="6" id="KW-0677">Repeat</keyword>
<dbReference type="EMBL" id="JAAMPI010000070">
    <property type="protein sequence ID" value="KAF4636361.1"/>
    <property type="molecule type" value="Genomic_DNA"/>
</dbReference>
<keyword evidence="8" id="KW-0539">Nucleus</keyword>
<dbReference type="GO" id="GO:0016973">
    <property type="term" value="P:poly(A)+ mRNA export from nucleus"/>
    <property type="evidence" value="ECO:0007669"/>
    <property type="project" value="TreeGrafter"/>
</dbReference>
<dbReference type="AlphaFoldDB" id="A0A8H4RVT4"/>